<keyword evidence="4" id="KW-1015">Disulfide bond</keyword>
<dbReference type="InterPro" id="IPR013766">
    <property type="entry name" value="Thioredoxin_domain"/>
</dbReference>
<dbReference type="CDD" id="cd02966">
    <property type="entry name" value="TlpA_like_family"/>
    <property type="match status" value="1"/>
</dbReference>
<dbReference type="GO" id="GO:0016491">
    <property type="term" value="F:oxidoreductase activity"/>
    <property type="evidence" value="ECO:0007669"/>
    <property type="project" value="InterPro"/>
</dbReference>
<keyword evidence="5" id="KW-0676">Redox-active center</keyword>
<evidence type="ECO:0000256" key="1">
    <source>
        <dbReference type="ARBA" id="ARBA00004196"/>
    </source>
</evidence>
<evidence type="ECO:0000256" key="5">
    <source>
        <dbReference type="ARBA" id="ARBA00023284"/>
    </source>
</evidence>
<dbReference type="InterPro" id="IPR036249">
    <property type="entry name" value="Thioredoxin-like_sf"/>
</dbReference>
<accession>A0AAE7CLB0</accession>
<sequence>MKRPPARVYVPVLAALVGAGALVGVAVSGDGPHGSPGRHRGADGALTIDAAHRPTAPDLAGTDTDGRPVSLADHKGKTVVVNVWASWCGPCREEAPALSRFHERTRGQGVVVLGLNEDDSAGAARDFAREFHLPYPSVLDPGGKRFRAVAEGLTTTQGLPATFVIDPRGRVAAAVSGPVDEKRLTALVAAARTGTGPSQPWSAAKRFNDVTGRTAGADGVQKRSDRLLGDNPESRSSRPESRSSRSGKPCRGSYPKNAVYFPCPVVHIDSQ</sequence>
<protein>
    <submittedName>
        <fullName evidence="8">Redoxin domain-containing protein</fullName>
    </submittedName>
</protein>
<feature type="domain" description="Thioredoxin" evidence="7">
    <location>
        <begin position="50"/>
        <end position="193"/>
    </location>
</feature>
<organism evidence="8 9">
    <name type="scientific">Streptomyces antibioticus</name>
    <dbReference type="NCBI Taxonomy" id="1890"/>
    <lineage>
        <taxon>Bacteria</taxon>
        <taxon>Bacillati</taxon>
        <taxon>Actinomycetota</taxon>
        <taxon>Actinomycetes</taxon>
        <taxon>Kitasatosporales</taxon>
        <taxon>Streptomycetaceae</taxon>
        <taxon>Streptomyces</taxon>
    </lineage>
</organism>
<dbReference type="EMBL" id="CP050692">
    <property type="protein sequence ID" value="QIT45411.1"/>
    <property type="molecule type" value="Genomic_DNA"/>
</dbReference>
<evidence type="ECO:0000256" key="3">
    <source>
        <dbReference type="ARBA" id="ARBA00022968"/>
    </source>
</evidence>
<dbReference type="SUPFAM" id="SSF52833">
    <property type="entry name" value="Thioredoxin-like"/>
    <property type="match status" value="1"/>
</dbReference>
<proteinExistence type="predicted"/>
<feature type="region of interest" description="Disordered" evidence="6">
    <location>
        <begin position="212"/>
        <end position="258"/>
    </location>
</feature>
<keyword evidence="2" id="KW-0201">Cytochrome c-type biogenesis</keyword>
<gene>
    <name evidence="8" type="ORF">HCX60_19250</name>
</gene>
<dbReference type="PROSITE" id="PS00194">
    <property type="entry name" value="THIOREDOXIN_1"/>
    <property type="match status" value="1"/>
</dbReference>
<evidence type="ECO:0000259" key="7">
    <source>
        <dbReference type="PROSITE" id="PS51352"/>
    </source>
</evidence>
<dbReference type="PANTHER" id="PTHR42852:SF6">
    <property type="entry name" value="THIOL:DISULFIDE INTERCHANGE PROTEIN DSBE"/>
    <property type="match status" value="1"/>
</dbReference>
<dbReference type="PROSITE" id="PS51352">
    <property type="entry name" value="THIOREDOXIN_2"/>
    <property type="match status" value="1"/>
</dbReference>
<dbReference type="GO" id="GO:0017004">
    <property type="term" value="P:cytochrome complex assembly"/>
    <property type="evidence" value="ECO:0007669"/>
    <property type="project" value="UniProtKB-KW"/>
</dbReference>
<evidence type="ECO:0000256" key="2">
    <source>
        <dbReference type="ARBA" id="ARBA00022748"/>
    </source>
</evidence>
<name>A0AAE7CLB0_STRAT</name>
<keyword evidence="3" id="KW-0735">Signal-anchor</keyword>
<dbReference type="RefSeq" id="WP_078634051.1">
    <property type="nucleotide sequence ID" value="NZ_CM007717.1"/>
</dbReference>
<dbReference type="Gene3D" id="3.40.30.10">
    <property type="entry name" value="Glutaredoxin"/>
    <property type="match status" value="1"/>
</dbReference>
<dbReference type="PANTHER" id="PTHR42852">
    <property type="entry name" value="THIOL:DISULFIDE INTERCHANGE PROTEIN DSBE"/>
    <property type="match status" value="1"/>
</dbReference>
<dbReference type="InterPro" id="IPR050553">
    <property type="entry name" value="Thioredoxin_ResA/DsbE_sf"/>
</dbReference>
<reference evidence="8 9" key="1">
    <citation type="submission" date="2020-03" db="EMBL/GenBank/DDBJ databases">
        <title>Is there a link between lipid content and antibiotic production in Streptomyces?</title>
        <authorList>
            <person name="David M."/>
            <person name="Lejeune C."/>
            <person name="Abreu S."/>
            <person name="Thibessard A."/>
            <person name="Leblond P."/>
            <person name="Chaminade P."/>
            <person name="Virolle M.-J."/>
        </authorList>
    </citation>
    <scope>NUCLEOTIDE SEQUENCE [LARGE SCALE GENOMIC DNA]</scope>
    <source>
        <strain evidence="8 9">DSM 41481</strain>
    </source>
</reference>
<evidence type="ECO:0000256" key="6">
    <source>
        <dbReference type="SAM" id="MobiDB-lite"/>
    </source>
</evidence>
<dbReference type="GO" id="GO:0030313">
    <property type="term" value="C:cell envelope"/>
    <property type="evidence" value="ECO:0007669"/>
    <property type="project" value="UniProtKB-SubCell"/>
</dbReference>
<dbReference type="GO" id="GO:0016209">
    <property type="term" value="F:antioxidant activity"/>
    <property type="evidence" value="ECO:0007669"/>
    <property type="project" value="InterPro"/>
</dbReference>
<feature type="compositionally biased region" description="Basic and acidic residues" evidence="6">
    <location>
        <begin position="220"/>
        <end position="243"/>
    </location>
</feature>
<dbReference type="Pfam" id="PF00578">
    <property type="entry name" value="AhpC-TSA"/>
    <property type="match status" value="1"/>
</dbReference>
<dbReference type="AlphaFoldDB" id="A0AAE7CLB0"/>
<keyword evidence="3" id="KW-0812">Transmembrane</keyword>
<evidence type="ECO:0000256" key="4">
    <source>
        <dbReference type="ARBA" id="ARBA00023157"/>
    </source>
</evidence>
<evidence type="ECO:0000313" key="8">
    <source>
        <dbReference type="EMBL" id="QIT45411.1"/>
    </source>
</evidence>
<evidence type="ECO:0000313" key="9">
    <source>
        <dbReference type="Proteomes" id="UP000502504"/>
    </source>
</evidence>
<comment type="subcellular location">
    <subcellularLocation>
        <location evidence="1">Cell envelope</location>
    </subcellularLocation>
</comment>
<dbReference type="Proteomes" id="UP000502504">
    <property type="component" value="Chromosome"/>
</dbReference>
<dbReference type="InterPro" id="IPR017937">
    <property type="entry name" value="Thioredoxin_CS"/>
</dbReference>
<dbReference type="InterPro" id="IPR000866">
    <property type="entry name" value="AhpC/TSA"/>
</dbReference>